<dbReference type="Gene3D" id="3.40.190.170">
    <property type="entry name" value="Bacterial extracellular solute-binding protein, family 7"/>
    <property type="match status" value="1"/>
</dbReference>
<dbReference type="NCBIfam" id="NF037995">
    <property type="entry name" value="TRAP_S1"/>
    <property type="match status" value="1"/>
</dbReference>
<sequence length="357" mass="39994">MYRKLFVVCVVVAVMSLGILPVFAADLNPTPEDPVTFRLGYSDNPTWPDSAKVPEPEHANAIIFKSYVETATNGAIQIELFPSSQLGGSKEATEMVKTGTLDLCIETGNMGPFFPEFQVINIPYVFRSDEVAWWVFDNSQYWKDLMDKMEEEVGLVYLGMGQNGVRNFTNNVRPIHEPKDMEGIKFRVMQSPVFVKTVEALGAKAIPISWPEVYTSLQTGVIDGQENPISIIAFVGKLYEVQEYLTLDGHTWSENMLIMNANTFRSLPEEYQQVLKIAGIHAAQADRAAEALMSKVLGMDILKDTMQIYSPTSEQIKMFQQKAQPPVIEWLKEQVGDEVVDGFLEAVKEAEVALGYE</sequence>
<dbReference type="GO" id="GO:0030246">
    <property type="term" value="F:carbohydrate binding"/>
    <property type="evidence" value="ECO:0007669"/>
    <property type="project" value="TreeGrafter"/>
</dbReference>
<proteinExistence type="predicted"/>
<dbReference type="NCBIfam" id="TIGR00787">
    <property type="entry name" value="dctP"/>
    <property type="match status" value="1"/>
</dbReference>
<evidence type="ECO:0000256" key="2">
    <source>
        <dbReference type="PIRSR" id="PIRSR006470-1"/>
    </source>
</evidence>
<evidence type="ECO:0000313" key="4">
    <source>
        <dbReference type="EMBL" id="MBD3323488.1"/>
    </source>
</evidence>
<feature type="binding site" evidence="2">
    <location>
        <position position="166"/>
    </location>
    <ligand>
        <name>N-acetyl-beta-neuraminate</name>
        <dbReference type="ChEBI" id="CHEBI:58705"/>
    </ligand>
</feature>
<organism evidence="4 5">
    <name type="scientific">candidate division KSB3 bacterium</name>
    <dbReference type="NCBI Taxonomy" id="2044937"/>
    <lineage>
        <taxon>Bacteria</taxon>
        <taxon>candidate division KSB3</taxon>
    </lineage>
</organism>
<evidence type="ECO:0000256" key="1">
    <source>
        <dbReference type="ARBA" id="ARBA00022729"/>
    </source>
</evidence>
<accession>A0A9D5Q4P0</accession>
<dbReference type="GO" id="GO:0055085">
    <property type="term" value="P:transmembrane transport"/>
    <property type="evidence" value="ECO:0007669"/>
    <property type="project" value="InterPro"/>
</dbReference>
<protein>
    <submittedName>
        <fullName evidence="4">DctP family TRAP transporter solute-binding subunit</fullName>
    </submittedName>
</protein>
<dbReference type="InterPro" id="IPR038404">
    <property type="entry name" value="TRAP_DctP_sf"/>
</dbReference>
<dbReference type="InterPro" id="IPR018389">
    <property type="entry name" value="DctP_fam"/>
</dbReference>
<feature type="binding site" evidence="2">
    <location>
        <position position="106"/>
    </location>
    <ligand>
        <name>N-acetyl-beta-neuraminate</name>
        <dbReference type="ChEBI" id="CHEBI:58705"/>
    </ligand>
</feature>
<evidence type="ECO:0000256" key="3">
    <source>
        <dbReference type="SAM" id="SignalP"/>
    </source>
</evidence>
<reference evidence="4" key="1">
    <citation type="submission" date="2019-11" db="EMBL/GenBank/DDBJ databases">
        <title>Microbial mats filling the niche in hypersaline microbial mats.</title>
        <authorList>
            <person name="Wong H.L."/>
            <person name="Macleod F.I."/>
            <person name="White R.A. III"/>
            <person name="Burns B.P."/>
        </authorList>
    </citation>
    <scope>NUCLEOTIDE SEQUENCE</scope>
    <source>
        <strain evidence="4">Rbin_158</strain>
    </source>
</reference>
<dbReference type="Pfam" id="PF03480">
    <property type="entry name" value="DctP"/>
    <property type="match status" value="1"/>
</dbReference>
<evidence type="ECO:0000313" key="5">
    <source>
        <dbReference type="Proteomes" id="UP000649604"/>
    </source>
</evidence>
<dbReference type="Proteomes" id="UP000649604">
    <property type="component" value="Unassembled WGS sequence"/>
</dbReference>
<feature type="chain" id="PRO_5038605453" evidence="3">
    <location>
        <begin position="25"/>
        <end position="357"/>
    </location>
</feature>
<dbReference type="EMBL" id="WJJP01000084">
    <property type="protein sequence ID" value="MBD3323488.1"/>
    <property type="molecule type" value="Genomic_DNA"/>
</dbReference>
<comment type="caution">
    <text evidence="4">The sequence shown here is derived from an EMBL/GenBank/DDBJ whole genome shotgun (WGS) entry which is preliminary data.</text>
</comment>
<feature type="binding site" evidence="2">
    <location>
        <position position="187"/>
    </location>
    <ligand>
        <name>N-acetyl-beta-neuraminate</name>
        <dbReference type="ChEBI" id="CHEBI:58705"/>
    </ligand>
</feature>
<feature type="binding site" evidence="2">
    <location>
        <position position="227"/>
    </location>
    <ligand>
        <name>N-acetyl-beta-neuraminate</name>
        <dbReference type="ChEBI" id="CHEBI:58705"/>
    </ligand>
</feature>
<gene>
    <name evidence="4" type="ORF">GF339_02820</name>
</gene>
<name>A0A9D5Q4P0_9BACT</name>
<keyword evidence="1 3" id="KW-0732">Signal</keyword>
<dbReference type="PANTHER" id="PTHR33376">
    <property type="match status" value="1"/>
</dbReference>
<dbReference type="PANTHER" id="PTHR33376:SF18">
    <property type="entry name" value="2,3-DIKETO-L-GULONATE-BINDING PERIPLASMIC PROTEIN YIAO"/>
    <property type="match status" value="1"/>
</dbReference>
<dbReference type="AlphaFoldDB" id="A0A9D5Q4P0"/>
<dbReference type="PIRSF" id="PIRSF006470">
    <property type="entry name" value="DctB"/>
    <property type="match status" value="1"/>
</dbReference>
<feature type="signal peptide" evidence="3">
    <location>
        <begin position="1"/>
        <end position="24"/>
    </location>
</feature>
<dbReference type="GO" id="GO:0030288">
    <property type="term" value="C:outer membrane-bounded periplasmic space"/>
    <property type="evidence" value="ECO:0007669"/>
    <property type="project" value="InterPro"/>
</dbReference>
<dbReference type="InterPro" id="IPR004682">
    <property type="entry name" value="TRAP_DctP"/>
</dbReference>